<name>A0A9P9WQM7_9PEZI</name>
<comment type="caution">
    <text evidence="3">The sequence shown here is derived from an EMBL/GenBank/DDBJ whole genome shotgun (WGS) entry which is preliminary data.</text>
</comment>
<protein>
    <recommendedName>
        <fullName evidence="2">C2H2-type domain-containing protein</fullName>
    </recommendedName>
</protein>
<evidence type="ECO:0000259" key="2">
    <source>
        <dbReference type="SMART" id="SM00355"/>
    </source>
</evidence>
<feature type="domain" description="C2H2-type" evidence="2">
    <location>
        <begin position="323"/>
        <end position="347"/>
    </location>
</feature>
<keyword evidence="4" id="KW-1185">Reference proteome</keyword>
<dbReference type="Proteomes" id="UP000829685">
    <property type="component" value="Unassembled WGS sequence"/>
</dbReference>
<dbReference type="InterPro" id="IPR039970">
    <property type="entry name" value="TF_Grauzone"/>
</dbReference>
<feature type="region of interest" description="Disordered" evidence="1">
    <location>
        <begin position="556"/>
        <end position="584"/>
    </location>
</feature>
<dbReference type="SMART" id="SM00355">
    <property type="entry name" value="ZnF_C2H2"/>
    <property type="match status" value="3"/>
</dbReference>
<gene>
    <name evidence="3" type="ORF">JX265_004280</name>
</gene>
<evidence type="ECO:0000313" key="3">
    <source>
        <dbReference type="EMBL" id="KAI1875222.1"/>
    </source>
</evidence>
<organism evidence="3 4">
    <name type="scientific">Neoarthrinium moseri</name>
    <dbReference type="NCBI Taxonomy" id="1658444"/>
    <lineage>
        <taxon>Eukaryota</taxon>
        <taxon>Fungi</taxon>
        <taxon>Dikarya</taxon>
        <taxon>Ascomycota</taxon>
        <taxon>Pezizomycotina</taxon>
        <taxon>Sordariomycetes</taxon>
        <taxon>Xylariomycetidae</taxon>
        <taxon>Amphisphaeriales</taxon>
        <taxon>Apiosporaceae</taxon>
        <taxon>Neoarthrinium</taxon>
    </lineage>
</organism>
<sequence length="584" mass="65138">MAYIPYHYPDPTSSPWQMGNTVMDSVNNQIVDPELESQHALRCLSPWNPLQMPRSSTPHAQGTLSYIQHPSPEAVFTAGSIKILDGIATIPSATFRQNSPSDNLSSTCSSALSPLGGSDYGVDNTPSTPQDDTLVPQLGAHCDTWGSNEHQAWQLSGIVKPEEVNFYQEPAQSFEDEKSTDFLPPGFSMFNDSNYEVNAYYQSSQNQLPRQMSPVESSQRIKDEICVSVVDQVETYPQAPLESDDDGFYEKNFQTGDCDNDNDGDYKPKGTRKRAGSSTSRQPKGRKRPSQTQSSTQRKKTKAEDSPVTKQQSIPKLPGKGSFPCEQCPDIHFKDECGLQKHIKQQHTRPFVCTFSFAGCDSTFASKNEWKRHVASQHLLLHYWLCQQDACAKLSNSPDSPTKATGASRRSGPYSLPVTCTHSLPNGAIFNRKDLYTQHLRRMHIPPVIKKQVKQRKTVPEWEERIRSLQEQAHKLRCKLPDYMECPAVGCQLVFNGPMAWDERMEHVAKHLEKAANGTEDPIVFGGDSDPTLTTWACRPDVAVIVGDGVGNWRLNNPLKPEKNSKAQASNYSEEDAPGEEVDD</sequence>
<dbReference type="InterPro" id="IPR013087">
    <property type="entry name" value="Znf_C2H2_type"/>
</dbReference>
<feature type="domain" description="C2H2-type" evidence="2">
    <location>
        <begin position="351"/>
        <end position="378"/>
    </location>
</feature>
<proteinExistence type="predicted"/>
<dbReference type="GO" id="GO:0003700">
    <property type="term" value="F:DNA-binding transcription factor activity"/>
    <property type="evidence" value="ECO:0007669"/>
    <property type="project" value="InterPro"/>
</dbReference>
<accession>A0A9P9WQM7</accession>
<dbReference type="AlphaFoldDB" id="A0A9P9WQM7"/>
<dbReference type="PANTHER" id="PTHR23225:SF2">
    <property type="entry name" value="AT09679P-RELATED"/>
    <property type="match status" value="1"/>
</dbReference>
<dbReference type="Gene3D" id="3.30.160.60">
    <property type="entry name" value="Classic Zinc Finger"/>
    <property type="match status" value="1"/>
</dbReference>
<feature type="compositionally biased region" description="Acidic residues" evidence="1">
    <location>
        <begin position="573"/>
        <end position="584"/>
    </location>
</feature>
<evidence type="ECO:0000256" key="1">
    <source>
        <dbReference type="SAM" id="MobiDB-lite"/>
    </source>
</evidence>
<feature type="region of interest" description="Disordered" evidence="1">
    <location>
        <begin position="237"/>
        <end position="321"/>
    </location>
</feature>
<reference evidence="3" key="1">
    <citation type="submission" date="2021-03" db="EMBL/GenBank/DDBJ databases">
        <title>Revisited historic fungal species revealed as producer of novel bioactive compounds through whole genome sequencing and comparative genomics.</title>
        <authorList>
            <person name="Vignolle G.A."/>
            <person name="Hochenegger N."/>
            <person name="Mach R.L."/>
            <person name="Mach-Aigner A.R."/>
            <person name="Javad Rahimi M."/>
            <person name="Salim K.A."/>
            <person name="Chan C.M."/>
            <person name="Lim L.B.L."/>
            <person name="Cai F."/>
            <person name="Druzhinina I.S."/>
            <person name="U'Ren J.M."/>
            <person name="Derntl C."/>
        </authorList>
    </citation>
    <scope>NUCLEOTIDE SEQUENCE</scope>
    <source>
        <strain evidence="3">TUCIM 5799</strain>
    </source>
</reference>
<dbReference type="PANTHER" id="PTHR23225">
    <property type="entry name" value="ZINC FINGER PROTEIN"/>
    <property type="match status" value="1"/>
</dbReference>
<feature type="domain" description="C2H2-type" evidence="2">
    <location>
        <begin position="418"/>
        <end position="444"/>
    </location>
</feature>
<evidence type="ECO:0000313" key="4">
    <source>
        <dbReference type="Proteomes" id="UP000829685"/>
    </source>
</evidence>
<dbReference type="EMBL" id="JAFIMR010000008">
    <property type="protein sequence ID" value="KAI1875222.1"/>
    <property type="molecule type" value="Genomic_DNA"/>
</dbReference>